<dbReference type="PANTHER" id="PTHR30613">
    <property type="entry name" value="UNCHARACTERIZED PROTEIN YBIU-RELATED"/>
    <property type="match status" value="1"/>
</dbReference>
<dbReference type="SUPFAM" id="SSF51197">
    <property type="entry name" value="Clavaminate synthase-like"/>
    <property type="match status" value="1"/>
</dbReference>
<dbReference type="Gene3D" id="2.60.120.330">
    <property type="entry name" value="B-lactam Antibiotic, Isopenicillin N Synthase, Chain"/>
    <property type="match status" value="2"/>
</dbReference>
<dbReference type="Pfam" id="PF07350">
    <property type="entry name" value="Gig2-like"/>
    <property type="match status" value="2"/>
</dbReference>
<evidence type="ECO:0000313" key="1">
    <source>
        <dbReference type="EMBL" id="ORY26343.1"/>
    </source>
</evidence>
<dbReference type="InterPro" id="IPR010856">
    <property type="entry name" value="Gig2-like"/>
</dbReference>
<evidence type="ECO:0000313" key="2">
    <source>
        <dbReference type="Proteomes" id="UP000193986"/>
    </source>
</evidence>
<name>A0A1Y2AUR6_9TREE</name>
<protein>
    <submittedName>
        <fullName evidence="1">Uncharacterized protein</fullName>
    </submittedName>
</protein>
<dbReference type="InterPro" id="IPR027443">
    <property type="entry name" value="IPNS-like_sf"/>
</dbReference>
<accession>A0A1Y2AUR6</accession>
<keyword evidence="2" id="KW-1185">Reference proteome</keyword>
<comment type="caution">
    <text evidence="1">The sequence shown here is derived from an EMBL/GenBank/DDBJ whole genome shotgun (WGS) entry which is preliminary data.</text>
</comment>
<proteinExistence type="predicted"/>
<dbReference type="Proteomes" id="UP000193986">
    <property type="component" value="Unassembled WGS sequence"/>
</dbReference>
<sequence>MSRIVARRLTVSTTRPAAAAAAAPRPAPRSLLPPYSYTATAPSPSLSPPYAHHLESAHKAGSSLAPPLRFAIVEAQNQVNKANEFHAWAKAQLDSEQGRDAVCKAWVDAVIGLEKARAHGSQIPQIPFHSLAEHFDNPSTLTTILDTGSLVVRNVIPDEEALDWAREILSATASRGGRPVFWHQALLEARGHPSVLSANNQVMSAFSGSSSSGSDKPAFIRASSITDSLSSGPSSLAVHTQLDHRAHPWPVTSHLILAPAPPTSRTLLPTSSHAATYTTLRPLFTPIRSRLSFYHLKGYLDPSNWRLVDSIPAPASETIDALALPHLNGTFAQLPELNPGDMVFRHSSIPATGGEGGAVLELSPMRRDELSEQILRAQKEAFEAGIPPPDQVVLGGGLVALEEQGEAAMLGGKGARMAMGYE</sequence>
<dbReference type="EMBL" id="MCFC01000048">
    <property type="protein sequence ID" value="ORY26343.1"/>
    <property type="molecule type" value="Genomic_DNA"/>
</dbReference>
<dbReference type="InParanoid" id="A0A1Y2AUR6"/>
<reference evidence="1 2" key="1">
    <citation type="submission" date="2016-07" db="EMBL/GenBank/DDBJ databases">
        <title>Pervasive Adenine N6-methylation of Active Genes in Fungi.</title>
        <authorList>
            <consortium name="DOE Joint Genome Institute"/>
            <person name="Mondo S.J."/>
            <person name="Dannebaum R.O."/>
            <person name="Kuo R.C."/>
            <person name="Labutti K."/>
            <person name="Haridas S."/>
            <person name="Kuo A."/>
            <person name="Salamov A."/>
            <person name="Ahrendt S.R."/>
            <person name="Lipzen A."/>
            <person name="Sullivan W."/>
            <person name="Andreopoulos W.B."/>
            <person name="Clum A."/>
            <person name="Lindquist E."/>
            <person name="Daum C."/>
            <person name="Ramamoorthy G.K."/>
            <person name="Gryganskyi A."/>
            <person name="Culley D."/>
            <person name="Magnuson J.K."/>
            <person name="James T.Y."/>
            <person name="O'Malley M.A."/>
            <person name="Stajich J.E."/>
            <person name="Spatafora J.W."/>
            <person name="Visel A."/>
            <person name="Grigoriev I.V."/>
        </authorList>
    </citation>
    <scope>NUCLEOTIDE SEQUENCE [LARGE SCALE GENOMIC DNA]</scope>
    <source>
        <strain evidence="1 2">68-887.2</strain>
    </source>
</reference>
<dbReference type="PANTHER" id="PTHR30613:SF1">
    <property type="entry name" value="DUF1479 DOMAIN PROTEIN (AFU_ORTHOLOGUE AFUA_5G09280)"/>
    <property type="match status" value="1"/>
</dbReference>
<dbReference type="AlphaFoldDB" id="A0A1Y2AUR6"/>
<organism evidence="1 2">
    <name type="scientific">Naematelia encephala</name>
    <dbReference type="NCBI Taxonomy" id="71784"/>
    <lineage>
        <taxon>Eukaryota</taxon>
        <taxon>Fungi</taxon>
        <taxon>Dikarya</taxon>
        <taxon>Basidiomycota</taxon>
        <taxon>Agaricomycotina</taxon>
        <taxon>Tremellomycetes</taxon>
        <taxon>Tremellales</taxon>
        <taxon>Naemateliaceae</taxon>
        <taxon>Naematelia</taxon>
    </lineage>
</organism>
<gene>
    <name evidence="1" type="ORF">BCR39DRAFT_484595</name>
</gene>
<dbReference type="OrthoDB" id="8249012at2759"/>